<evidence type="ECO:0000259" key="3">
    <source>
        <dbReference type="Pfam" id="PF14372"/>
    </source>
</evidence>
<evidence type="ECO:0008006" key="6">
    <source>
        <dbReference type="Google" id="ProtNLM"/>
    </source>
</evidence>
<dbReference type="GO" id="GO:0003677">
    <property type="term" value="F:DNA binding"/>
    <property type="evidence" value="ECO:0007669"/>
    <property type="project" value="UniProtKB-KW"/>
</dbReference>
<dbReference type="Pfam" id="PF14372">
    <property type="entry name" value="hAT-like_RNase-H"/>
    <property type="match status" value="1"/>
</dbReference>
<dbReference type="Gramene" id="TuG1812G0500002323.01.T01">
    <property type="protein sequence ID" value="TuG1812G0500002323.01.T01"/>
    <property type="gene ID" value="TuG1812G0500002323.01"/>
</dbReference>
<evidence type="ECO:0000313" key="5">
    <source>
        <dbReference type="Proteomes" id="UP000015106"/>
    </source>
</evidence>
<organism evidence="4 5">
    <name type="scientific">Triticum urartu</name>
    <name type="common">Red wild einkorn</name>
    <name type="synonym">Crithodium urartu</name>
    <dbReference type="NCBI Taxonomy" id="4572"/>
    <lineage>
        <taxon>Eukaryota</taxon>
        <taxon>Viridiplantae</taxon>
        <taxon>Streptophyta</taxon>
        <taxon>Embryophyta</taxon>
        <taxon>Tracheophyta</taxon>
        <taxon>Spermatophyta</taxon>
        <taxon>Magnoliopsida</taxon>
        <taxon>Liliopsida</taxon>
        <taxon>Poales</taxon>
        <taxon>Poaceae</taxon>
        <taxon>BOP clade</taxon>
        <taxon>Pooideae</taxon>
        <taxon>Triticodae</taxon>
        <taxon>Triticeae</taxon>
        <taxon>Triticinae</taxon>
        <taxon>Triticum</taxon>
    </lineage>
</organism>
<keyword evidence="1" id="KW-0238">DNA-binding</keyword>
<feature type="domain" description="HAT C-terminal dimerisation" evidence="2">
    <location>
        <begin position="435"/>
        <end position="516"/>
    </location>
</feature>
<dbReference type="SUPFAM" id="SSF53098">
    <property type="entry name" value="Ribonuclease H-like"/>
    <property type="match status" value="1"/>
</dbReference>
<sequence>MICEHEYPLSMVDHHGFRRFCSYLQPLFKVVSRNTIRNDIVAMHSTQKEKMVNFFASFKYRVAVTTDLWTAGYQKRGYMAVTAHYIDDSWNLKSFLIRLAYVPCPHIAEVICEALYECLVEWHLERKISTFTLDNCTSNEKAMTILPDKLDTSSLMLDGQFLHMRCAAHILNLIVKDGMSLLEEGVERVRDSVAFWLATPKRHEKLEKMAKTLNIEYNRRLNLDCKTRWNSTYLMISIALQYIEIFEKLKAREKKFDCCPTKDDWMFAKEMCDRLKLFFDITESFSGTKYVTANLFFPKVVTILLAIRKWGKSENELIQKMPEEMKDKFEKYWKEIHGLMAVATVLDPRYKLHILNALYGPLYGRHHASKEIEKVRGLMFDLVKQYQDKAECEDTWDASTTSIPSGEEDEAMKLLDLYMSNRVVTPSSSSSSHTELELYLEEAPLPRTQDLDIIDWWKVGGVKYPTLQKLARDILPIPIASVASECAFSTSGRILSAHRSRLTPNVAEALMCMQAWSCADLLGGWNSTLF</sequence>
<dbReference type="AlphaFoldDB" id="A0A8R7QHL4"/>
<reference evidence="5" key="1">
    <citation type="journal article" date="2013" name="Nature">
        <title>Draft genome of the wheat A-genome progenitor Triticum urartu.</title>
        <authorList>
            <person name="Ling H.Q."/>
            <person name="Zhao S."/>
            <person name="Liu D."/>
            <person name="Wang J."/>
            <person name="Sun H."/>
            <person name="Zhang C."/>
            <person name="Fan H."/>
            <person name="Li D."/>
            <person name="Dong L."/>
            <person name="Tao Y."/>
            <person name="Gao C."/>
            <person name="Wu H."/>
            <person name="Li Y."/>
            <person name="Cui Y."/>
            <person name="Guo X."/>
            <person name="Zheng S."/>
            <person name="Wang B."/>
            <person name="Yu K."/>
            <person name="Liang Q."/>
            <person name="Yang W."/>
            <person name="Lou X."/>
            <person name="Chen J."/>
            <person name="Feng M."/>
            <person name="Jian J."/>
            <person name="Zhang X."/>
            <person name="Luo G."/>
            <person name="Jiang Y."/>
            <person name="Liu J."/>
            <person name="Wang Z."/>
            <person name="Sha Y."/>
            <person name="Zhang B."/>
            <person name="Wu H."/>
            <person name="Tang D."/>
            <person name="Shen Q."/>
            <person name="Xue P."/>
            <person name="Zou S."/>
            <person name="Wang X."/>
            <person name="Liu X."/>
            <person name="Wang F."/>
            <person name="Yang Y."/>
            <person name="An X."/>
            <person name="Dong Z."/>
            <person name="Zhang K."/>
            <person name="Zhang X."/>
            <person name="Luo M.C."/>
            <person name="Dvorak J."/>
            <person name="Tong Y."/>
            <person name="Wang J."/>
            <person name="Yang H."/>
            <person name="Li Z."/>
            <person name="Wang D."/>
            <person name="Zhang A."/>
            <person name="Wang J."/>
        </authorList>
    </citation>
    <scope>NUCLEOTIDE SEQUENCE</scope>
    <source>
        <strain evidence="5">cv. G1812</strain>
    </source>
</reference>
<reference evidence="4" key="3">
    <citation type="submission" date="2022-06" db="UniProtKB">
        <authorList>
            <consortium name="EnsemblPlants"/>
        </authorList>
    </citation>
    <scope>IDENTIFICATION</scope>
</reference>
<dbReference type="Proteomes" id="UP000015106">
    <property type="component" value="Chromosome 5"/>
</dbReference>
<dbReference type="InterPro" id="IPR012337">
    <property type="entry name" value="RNaseH-like_sf"/>
</dbReference>
<dbReference type="PANTHER" id="PTHR46481:SF11">
    <property type="entry name" value="ZINC FINGER BED DOMAIN-CONTAINING PROTEIN RICESLEEPER 2-LIKE"/>
    <property type="match status" value="1"/>
</dbReference>
<evidence type="ECO:0000259" key="2">
    <source>
        <dbReference type="Pfam" id="PF05699"/>
    </source>
</evidence>
<dbReference type="EnsemblPlants" id="TuG1812G0500002323.01.T01">
    <property type="protein sequence ID" value="TuG1812G0500002323.01.T01"/>
    <property type="gene ID" value="TuG1812G0500002323.01"/>
</dbReference>
<dbReference type="InterPro" id="IPR052035">
    <property type="entry name" value="ZnF_BED_domain_contain"/>
</dbReference>
<evidence type="ECO:0000313" key="4">
    <source>
        <dbReference type="EnsemblPlants" id="TuG1812G0500002323.01.T01"/>
    </source>
</evidence>
<protein>
    <recommendedName>
        <fullName evidence="6">AC transposase</fullName>
    </recommendedName>
</protein>
<evidence type="ECO:0000256" key="1">
    <source>
        <dbReference type="ARBA" id="ARBA00023125"/>
    </source>
</evidence>
<reference evidence="4" key="2">
    <citation type="submission" date="2018-03" db="EMBL/GenBank/DDBJ databases">
        <title>The Triticum urartu genome reveals the dynamic nature of wheat genome evolution.</title>
        <authorList>
            <person name="Ling H."/>
            <person name="Ma B."/>
            <person name="Shi X."/>
            <person name="Liu H."/>
            <person name="Dong L."/>
            <person name="Sun H."/>
            <person name="Cao Y."/>
            <person name="Gao Q."/>
            <person name="Zheng S."/>
            <person name="Li Y."/>
            <person name="Yu Y."/>
            <person name="Du H."/>
            <person name="Qi M."/>
            <person name="Li Y."/>
            <person name="Yu H."/>
            <person name="Cui Y."/>
            <person name="Wang N."/>
            <person name="Chen C."/>
            <person name="Wu H."/>
            <person name="Zhao Y."/>
            <person name="Zhang J."/>
            <person name="Li Y."/>
            <person name="Zhou W."/>
            <person name="Zhang B."/>
            <person name="Hu W."/>
            <person name="Eijk M."/>
            <person name="Tang J."/>
            <person name="Witsenboer H."/>
            <person name="Zhao S."/>
            <person name="Li Z."/>
            <person name="Zhang A."/>
            <person name="Wang D."/>
            <person name="Liang C."/>
        </authorList>
    </citation>
    <scope>NUCLEOTIDE SEQUENCE [LARGE SCALE GENOMIC DNA]</scope>
    <source>
        <strain evidence="4">cv. G1812</strain>
    </source>
</reference>
<dbReference type="GO" id="GO:0046983">
    <property type="term" value="F:protein dimerization activity"/>
    <property type="evidence" value="ECO:0007669"/>
    <property type="project" value="InterPro"/>
</dbReference>
<proteinExistence type="predicted"/>
<dbReference type="InterPro" id="IPR025525">
    <property type="entry name" value="hAT-like_transposase_RNase-H"/>
</dbReference>
<accession>A0A8R7QHL4</accession>
<keyword evidence="5" id="KW-1185">Reference proteome</keyword>
<dbReference type="PANTHER" id="PTHR46481">
    <property type="entry name" value="ZINC FINGER BED DOMAIN-CONTAINING PROTEIN 4"/>
    <property type="match status" value="1"/>
</dbReference>
<dbReference type="Pfam" id="PF05699">
    <property type="entry name" value="Dimer_Tnp_hAT"/>
    <property type="match status" value="1"/>
</dbReference>
<name>A0A8R7QHL4_TRIUA</name>
<feature type="domain" description="hAT-like transposase RNase-H fold" evidence="3">
    <location>
        <begin position="286"/>
        <end position="386"/>
    </location>
</feature>
<dbReference type="InterPro" id="IPR008906">
    <property type="entry name" value="HATC_C_dom"/>
</dbReference>